<name>A0ABX7PIG4_9ACTN</name>
<dbReference type="EMBL" id="CP022295">
    <property type="protein sequence ID" value="QSR25560.1"/>
    <property type="molecule type" value="Genomic_DNA"/>
</dbReference>
<evidence type="ECO:0000313" key="2">
    <source>
        <dbReference type="Proteomes" id="UP000662818"/>
    </source>
</evidence>
<proteinExistence type="predicted"/>
<keyword evidence="2" id="KW-1185">Reference proteome</keyword>
<reference evidence="1 2" key="1">
    <citation type="submission" date="2017-06" db="EMBL/GenBank/DDBJ databases">
        <title>Complete Genome Sequence of the Soil Carbazole-Degrading Bacterium Nocardioides aromaticivorans IC177.</title>
        <authorList>
            <person name="Vejarano F."/>
            <person name="Suzuki-Minakuchi C."/>
            <person name="Ohtsubo Y."/>
            <person name="Tsuda M."/>
            <person name="Okada K."/>
            <person name="Nojiri H."/>
        </authorList>
    </citation>
    <scope>NUCLEOTIDE SEQUENCE [LARGE SCALE GENOMIC DNA]</scope>
    <source>
        <strain evidence="1 2">IC177</strain>
    </source>
</reference>
<dbReference type="Proteomes" id="UP000662818">
    <property type="component" value="Chromosome"/>
</dbReference>
<protein>
    <recommendedName>
        <fullName evidence="3">HTH cro/C1-type domain-containing protein</fullName>
    </recommendedName>
</protein>
<gene>
    <name evidence="1" type="ORF">CFH99_07980</name>
</gene>
<accession>A0ABX7PIG4</accession>
<evidence type="ECO:0000313" key="1">
    <source>
        <dbReference type="EMBL" id="QSR25560.1"/>
    </source>
</evidence>
<organism evidence="1 2">
    <name type="scientific">Nocardioides aromaticivorans</name>
    <dbReference type="NCBI Taxonomy" id="200618"/>
    <lineage>
        <taxon>Bacteria</taxon>
        <taxon>Bacillati</taxon>
        <taxon>Actinomycetota</taxon>
        <taxon>Actinomycetes</taxon>
        <taxon>Propionibacteriales</taxon>
        <taxon>Nocardioidaceae</taxon>
        <taxon>Nocardioides</taxon>
    </lineage>
</organism>
<sequence>MMTTATLELPELWMELKDPTLMASLMEAQGKSARYIAKAAGYKSHTYVQRLLRGQAKNLEPIPAARIAHDLGVPFNLLFRTRVSGDSAQNVRKERAA</sequence>
<evidence type="ECO:0008006" key="3">
    <source>
        <dbReference type="Google" id="ProtNLM"/>
    </source>
</evidence>